<accession>A0A1J9P0S6</accession>
<feature type="region of interest" description="Disordered" evidence="1">
    <location>
        <begin position="34"/>
        <end position="110"/>
    </location>
</feature>
<dbReference type="VEuPathDB" id="FungiDB:AJ78_09063"/>
<evidence type="ECO:0000313" key="3">
    <source>
        <dbReference type="Proteomes" id="UP000182235"/>
    </source>
</evidence>
<dbReference type="OrthoDB" id="4188015at2759"/>
<evidence type="ECO:0000256" key="1">
    <source>
        <dbReference type="SAM" id="MobiDB-lite"/>
    </source>
</evidence>
<reference evidence="2 3" key="1">
    <citation type="submission" date="2015-07" db="EMBL/GenBank/DDBJ databases">
        <title>Emmonsia species relationships and genome sequence.</title>
        <authorList>
            <consortium name="The Broad Institute Genomics Platform"/>
            <person name="Cuomo C.A."/>
            <person name="Munoz J.F."/>
            <person name="Imamovic A."/>
            <person name="Priest M.E."/>
            <person name="Young S."/>
            <person name="Clay O.K."/>
            <person name="McEwen J.G."/>
        </authorList>
    </citation>
    <scope>NUCLEOTIDE SEQUENCE [LARGE SCALE GENOMIC DNA]</scope>
    <source>
        <strain evidence="2 3">UAMH 9510</strain>
    </source>
</reference>
<comment type="caution">
    <text evidence="2">The sequence shown here is derived from an EMBL/GenBank/DDBJ whole genome shotgun (WGS) entry which is preliminary data.</text>
</comment>
<evidence type="ECO:0000313" key="2">
    <source>
        <dbReference type="EMBL" id="OJD09434.1"/>
    </source>
</evidence>
<feature type="compositionally biased region" description="Basic and acidic residues" evidence="1">
    <location>
        <begin position="49"/>
        <end position="60"/>
    </location>
</feature>
<feature type="non-terminal residue" evidence="2">
    <location>
        <position position="1"/>
    </location>
</feature>
<dbReference type="EMBL" id="LGRN01001500">
    <property type="protein sequence ID" value="OJD09434.1"/>
    <property type="molecule type" value="Genomic_DNA"/>
</dbReference>
<gene>
    <name evidence="2" type="ORF">AJ78_09063</name>
</gene>
<dbReference type="Proteomes" id="UP000182235">
    <property type="component" value="Unassembled WGS sequence"/>
</dbReference>
<name>A0A1J9P0S6_9EURO</name>
<feature type="compositionally biased region" description="Low complexity" evidence="1">
    <location>
        <begin position="101"/>
        <end position="110"/>
    </location>
</feature>
<organism evidence="2 3">
    <name type="scientific">Emergomyces pasteurianus Ep9510</name>
    <dbReference type="NCBI Taxonomy" id="1447872"/>
    <lineage>
        <taxon>Eukaryota</taxon>
        <taxon>Fungi</taxon>
        <taxon>Dikarya</taxon>
        <taxon>Ascomycota</taxon>
        <taxon>Pezizomycotina</taxon>
        <taxon>Eurotiomycetes</taxon>
        <taxon>Eurotiomycetidae</taxon>
        <taxon>Onygenales</taxon>
        <taxon>Ajellomycetaceae</taxon>
        <taxon>Emergomyces</taxon>
    </lineage>
</organism>
<proteinExistence type="predicted"/>
<sequence>TPENQKRFQPPTPHLQPGKRLTRVCDLCRRKRKRCQHRRVVDENDPEADFPKKRPRKEQVLARTNNKEGNSSTSSSSVSEVNDTVIVSEMEQEPKATPRASTITTNTTSTCTISTNGAMRVTAATDPPRNPVAVDNECFSTTTNNLRRAIEGSVHVVFSREMDRLVETAEAKLTDAAGALDDVKRHMAAWLKHTRKDM</sequence>
<keyword evidence="3" id="KW-1185">Reference proteome</keyword>
<protein>
    <submittedName>
        <fullName evidence="2">Uncharacterized protein</fullName>
    </submittedName>
</protein>
<dbReference type="AlphaFoldDB" id="A0A1J9P0S6"/>
<dbReference type="STRING" id="1447872.A0A1J9P0S6"/>